<dbReference type="AlphaFoldDB" id="A0A1N6FPZ1"/>
<dbReference type="STRING" id="1123272.SAMN02745824_2491"/>
<dbReference type="SUPFAM" id="SSF52540">
    <property type="entry name" value="P-loop containing nucleoside triphosphate hydrolases"/>
    <property type="match status" value="1"/>
</dbReference>
<sequence>MGHDQAKRVFASAFEKGTLHHAWILAGPKGLGKAGFARQAAQFLLESDRHSPAPSNRLEIDAESQAARLLAAGSHPDFRLLQRGGKSDKEDKKARESGIESLEAHELKRNISIDQVRSLQSLFNTQASIASHRVVIIDAIDDLERGGANALLKNLEEPPLKTVFLLVSHTPERLLPTIRSRCQILRFEPLDDAQMREVLQQLAPDLDNPETEALIRAGKGAPGRALQYVDAGLAELEQLAMQILESGDPDNRIRNDLARKLSLKAATARYHAFLDLVPGLVADHVRSNRDSDRIRAIETWQEICDLAGMAVPKALDSQAVIFRLASMMGSLALRREPA</sequence>
<dbReference type="GO" id="GO:0006261">
    <property type="term" value="P:DNA-templated DNA replication"/>
    <property type="evidence" value="ECO:0007669"/>
    <property type="project" value="TreeGrafter"/>
</dbReference>
<dbReference type="InterPro" id="IPR027417">
    <property type="entry name" value="P-loop_NTPase"/>
</dbReference>
<dbReference type="Pfam" id="PF13177">
    <property type="entry name" value="DNA_pol3_delta2"/>
    <property type="match status" value="1"/>
</dbReference>
<dbReference type="PANTHER" id="PTHR11669">
    <property type="entry name" value="REPLICATION FACTOR C / DNA POLYMERASE III GAMMA-TAU SUBUNIT"/>
    <property type="match status" value="1"/>
</dbReference>
<accession>A0A1N6FPZ1</accession>
<dbReference type="PANTHER" id="PTHR11669:SF8">
    <property type="entry name" value="DNA POLYMERASE III SUBUNIT DELTA"/>
    <property type="match status" value="1"/>
</dbReference>
<reference evidence="3" key="1">
    <citation type="submission" date="2016-11" db="EMBL/GenBank/DDBJ databases">
        <authorList>
            <person name="Varghese N."/>
            <person name="Submissions S."/>
        </authorList>
    </citation>
    <scope>NUCLEOTIDE SEQUENCE [LARGE SCALE GENOMIC DNA]</scope>
    <source>
        <strain evidence="3">DSM 22363</strain>
    </source>
</reference>
<dbReference type="Gene3D" id="3.40.50.300">
    <property type="entry name" value="P-loop containing nucleotide triphosphate hydrolases"/>
    <property type="match status" value="1"/>
</dbReference>
<dbReference type="GO" id="GO:0009360">
    <property type="term" value="C:DNA polymerase III complex"/>
    <property type="evidence" value="ECO:0007669"/>
    <property type="project" value="TreeGrafter"/>
</dbReference>
<feature type="region of interest" description="Disordered" evidence="1">
    <location>
        <begin position="79"/>
        <end position="99"/>
    </location>
</feature>
<dbReference type="Proteomes" id="UP000185192">
    <property type="component" value="Unassembled WGS sequence"/>
</dbReference>
<dbReference type="EMBL" id="FSQW01000002">
    <property type="protein sequence ID" value="SIN97308.1"/>
    <property type="molecule type" value="Genomic_DNA"/>
</dbReference>
<gene>
    <name evidence="2" type="ORF">SAMN02745824_2491</name>
</gene>
<evidence type="ECO:0000313" key="2">
    <source>
        <dbReference type="EMBL" id="SIN97308.1"/>
    </source>
</evidence>
<protein>
    <submittedName>
        <fullName evidence="2">DNA polymerase-3 subunit delta</fullName>
    </submittedName>
</protein>
<evidence type="ECO:0000313" key="3">
    <source>
        <dbReference type="Proteomes" id="UP000185192"/>
    </source>
</evidence>
<dbReference type="InterPro" id="IPR050238">
    <property type="entry name" value="DNA_Rep/Repair_Clamp_Loader"/>
</dbReference>
<keyword evidence="3" id="KW-1185">Reference proteome</keyword>
<evidence type="ECO:0000256" key="1">
    <source>
        <dbReference type="SAM" id="MobiDB-lite"/>
    </source>
</evidence>
<organism evidence="2 3">
    <name type="scientific">Parasphingorhabdus marina DSM 22363</name>
    <dbReference type="NCBI Taxonomy" id="1123272"/>
    <lineage>
        <taxon>Bacteria</taxon>
        <taxon>Pseudomonadati</taxon>
        <taxon>Pseudomonadota</taxon>
        <taxon>Alphaproteobacteria</taxon>
        <taxon>Sphingomonadales</taxon>
        <taxon>Sphingomonadaceae</taxon>
        <taxon>Parasphingorhabdus</taxon>
    </lineage>
</organism>
<name>A0A1N6FPZ1_9SPHN</name>
<proteinExistence type="predicted"/>